<dbReference type="SUPFAM" id="SSF50044">
    <property type="entry name" value="SH3-domain"/>
    <property type="match status" value="1"/>
</dbReference>
<keyword evidence="5" id="KW-1185">Reference proteome</keyword>
<feature type="domain" description="SH3" evidence="3">
    <location>
        <begin position="5"/>
        <end position="67"/>
    </location>
</feature>
<gene>
    <name evidence="4" type="ORF">BDV96DRAFT_646719</name>
</gene>
<dbReference type="PRINTS" id="PR00452">
    <property type="entry name" value="SH3DOMAIN"/>
</dbReference>
<name>A0A6A5Z5X1_9PLEO</name>
<dbReference type="Proteomes" id="UP000799770">
    <property type="component" value="Unassembled WGS sequence"/>
</dbReference>
<evidence type="ECO:0000259" key="3">
    <source>
        <dbReference type="PROSITE" id="PS50002"/>
    </source>
</evidence>
<dbReference type="Gene3D" id="2.30.30.40">
    <property type="entry name" value="SH3 Domains"/>
    <property type="match status" value="1"/>
</dbReference>
<sequence length="114" mass="12699">MEKGVNGVTARALHGFQAQTAEHLSFVKGDILAFILEQKDGLWSAEILGHHHLYGLVPSNYLEHIDGIDIPSRTQLALTTDPSDDTQAGLLQQRWTAFYDYASEKQLSSEAKQF</sequence>
<evidence type="ECO:0000256" key="1">
    <source>
        <dbReference type="ARBA" id="ARBA00022443"/>
    </source>
</evidence>
<evidence type="ECO:0000313" key="4">
    <source>
        <dbReference type="EMBL" id="KAF2114850.1"/>
    </source>
</evidence>
<accession>A0A6A5Z5X1</accession>
<dbReference type="OrthoDB" id="5340910at2759"/>
<dbReference type="InterPro" id="IPR001452">
    <property type="entry name" value="SH3_domain"/>
</dbReference>
<proteinExistence type="predicted"/>
<evidence type="ECO:0000313" key="5">
    <source>
        <dbReference type="Proteomes" id="UP000799770"/>
    </source>
</evidence>
<organism evidence="4 5">
    <name type="scientific">Lophiotrema nucula</name>
    <dbReference type="NCBI Taxonomy" id="690887"/>
    <lineage>
        <taxon>Eukaryota</taxon>
        <taxon>Fungi</taxon>
        <taxon>Dikarya</taxon>
        <taxon>Ascomycota</taxon>
        <taxon>Pezizomycotina</taxon>
        <taxon>Dothideomycetes</taxon>
        <taxon>Pleosporomycetidae</taxon>
        <taxon>Pleosporales</taxon>
        <taxon>Lophiotremataceae</taxon>
        <taxon>Lophiotrema</taxon>
    </lineage>
</organism>
<dbReference type="InterPro" id="IPR036028">
    <property type="entry name" value="SH3-like_dom_sf"/>
</dbReference>
<protein>
    <recommendedName>
        <fullName evidence="3">SH3 domain-containing protein</fullName>
    </recommendedName>
</protein>
<dbReference type="EMBL" id="ML977324">
    <property type="protein sequence ID" value="KAF2114850.1"/>
    <property type="molecule type" value="Genomic_DNA"/>
</dbReference>
<dbReference type="Pfam" id="PF14604">
    <property type="entry name" value="SH3_9"/>
    <property type="match status" value="1"/>
</dbReference>
<dbReference type="SMART" id="SM00326">
    <property type="entry name" value="SH3"/>
    <property type="match status" value="1"/>
</dbReference>
<dbReference type="AlphaFoldDB" id="A0A6A5Z5X1"/>
<reference evidence="4" key="1">
    <citation type="journal article" date="2020" name="Stud. Mycol.">
        <title>101 Dothideomycetes genomes: a test case for predicting lifestyles and emergence of pathogens.</title>
        <authorList>
            <person name="Haridas S."/>
            <person name="Albert R."/>
            <person name="Binder M."/>
            <person name="Bloem J."/>
            <person name="Labutti K."/>
            <person name="Salamov A."/>
            <person name="Andreopoulos B."/>
            <person name="Baker S."/>
            <person name="Barry K."/>
            <person name="Bills G."/>
            <person name="Bluhm B."/>
            <person name="Cannon C."/>
            <person name="Castanera R."/>
            <person name="Culley D."/>
            <person name="Daum C."/>
            <person name="Ezra D."/>
            <person name="Gonzalez J."/>
            <person name="Henrissat B."/>
            <person name="Kuo A."/>
            <person name="Liang C."/>
            <person name="Lipzen A."/>
            <person name="Lutzoni F."/>
            <person name="Magnuson J."/>
            <person name="Mondo S."/>
            <person name="Nolan M."/>
            <person name="Ohm R."/>
            <person name="Pangilinan J."/>
            <person name="Park H.-J."/>
            <person name="Ramirez L."/>
            <person name="Alfaro M."/>
            <person name="Sun H."/>
            <person name="Tritt A."/>
            <person name="Yoshinaga Y."/>
            <person name="Zwiers L.-H."/>
            <person name="Turgeon B."/>
            <person name="Goodwin S."/>
            <person name="Spatafora J."/>
            <person name="Crous P."/>
            <person name="Grigoriev I."/>
        </authorList>
    </citation>
    <scope>NUCLEOTIDE SEQUENCE</scope>
    <source>
        <strain evidence="4">CBS 627.86</strain>
    </source>
</reference>
<dbReference type="PROSITE" id="PS50002">
    <property type="entry name" value="SH3"/>
    <property type="match status" value="1"/>
</dbReference>
<evidence type="ECO:0000256" key="2">
    <source>
        <dbReference type="PROSITE-ProRule" id="PRU00192"/>
    </source>
</evidence>
<keyword evidence="1 2" id="KW-0728">SH3 domain</keyword>